<dbReference type="GO" id="GO:0033754">
    <property type="term" value="F:indoleamine 2,3-dioxygenase activity"/>
    <property type="evidence" value="ECO:0007669"/>
    <property type="project" value="TreeGrafter"/>
</dbReference>
<dbReference type="GO" id="GO:0019441">
    <property type="term" value="P:L-tryptophan catabolic process to kynurenine"/>
    <property type="evidence" value="ECO:0007669"/>
    <property type="project" value="InterPro"/>
</dbReference>
<dbReference type="GO" id="GO:0046872">
    <property type="term" value="F:metal ion binding"/>
    <property type="evidence" value="ECO:0007669"/>
    <property type="project" value="UniProtKB-KW"/>
</dbReference>
<comment type="similarity">
    <text evidence="1">Belongs to the indoleamine 2,3-dioxygenase family.</text>
</comment>
<feature type="binding site" description="proximal binding residue" evidence="4">
    <location>
        <position position="431"/>
    </location>
    <ligand>
        <name>heme b</name>
        <dbReference type="ChEBI" id="CHEBI:60344"/>
    </ligand>
    <ligandPart>
        <name>Fe</name>
        <dbReference type="ChEBI" id="CHEBI:18248"/>
    </ligandPart>
</feature>
<evidence type="ECO:0000313" key="7">
    <source>
        <dbReference type="Proteomes" id="UP000036947"/>
    </source>
</evidence>
<keyword evidence="3 4" id="KW-0408">Iron</keyword>
<dbReference type="Gene3D" id="1.20.58.480">
    <property type="match status" value="1"/>
</dbReference>
<dbReference type="EMBL" id="LFRF01000010">
    <property type="protein sequence ID" value="KND91040.1"/>
    <property type="molecule type" value="Genomic_DNA"/>
</dbReference>
<evidence type="ECO:0000256" key="3">
    <source>
        <dbReference type="ARBA" id="ARBA00023004"/>
    </source>
</evidence>
<reference evidence="6 7" key="1">
    <citation type="journal article" date="2015" name="BMC Genomics">
        <title>The genome of the truffle-parasite Tolypocladium ophioglossoides and the evolution of antifungal peptaibiotics.</title>
        <authorList>
            <person name="Quandt C.A."/>
            <person name="Bushley K.E."/>
            <person name="Spatafora J.W."/>
        </authorList>
    </citation>
    <scope>NUCLEOTIDE SEQUENCE [LARGE SCALE GENOMIC DNA]</scope>
    <source>
        <strain evidence="6 7">CBS 100239</strain>
    </source>
</reference>
<organism evidence="6 7">
    <name type="scientific">Tolypocladium ophioglossoides (strain CBS 100239)</name>
    <name type="common">Snaketongue truffleclub</name>
    <name type="synonym">Elaphocordyceps ophioglossoides</name>
    <dbReference type="NCBI Taxonomy" id="1163406"/>
    <lineage>
        <taxon>Eukaryota</taxon>
        <taxon>Fungi</taxon>
        <taxon>Dikarya</taxon>
        <taxon>Ascomycota</taxon>
        <taxon>Pezizomycotina</taxon>
        <taxon>Sordariomycetes</taxon>
        <taxon>Hypocreomycetidae</taxon>
        <taxon>Hypocreales</taxon>
        <taxon>Ophiocordycipitaceae</taxon>
        <taxon>Tolypocladium</taxon>
    </lineage>
</organism>
<accession>A0A0L0NBD0</accession>
<sequence>MGYAMEAWNYGLETADDDHHKQALADSPPGHRWEYIILVFRPTFVIDQPVHHNSQHDTRHTLPLSATPRQAALIMSPHAIHQSGKHSVDLSKFAVTRNAFLPEHSPPKVLADPYYEPWELVVQHLPTLIRTGGIRESVARLPVLSTDRLRSQAEWRRAYSMLAYMTHAYVWGGDKPDEILPPQITLPFLRASEHLELPPVLTYAAANLWNFSCTGHDFSNLEDLSTLFSFTGTESESWFLLISAAMEAKAAGILQTMMAALEAVKTCDYQAVTDALGELRTCIQNVSALLERMYEKCDPMTFYHRIRPFLAGSKNMDAAGLPRGVFYDEGDGKGEWRQLRGGSNGQSSLIQFFDVVLGVEHHTHGSAGQKSFHTEVREYMPGPHRRFLVHVARASSIRELALAAPTTADQRRLRDAYTAATEALSGFRNKHIQIVTRYVILPSKQPWKGAARQNLASSSSERNGDEELTGTGGTMLVPFLKKARDETSQAGKLER</sequence>
<dbReference type="InterPro" id="IPR000898">
    <property type="entry name" value="Indolamine_dOase"/>
</dbReference>
<dbReference type="STRING" id="1163406.A0A0L0NBD0"/>
<gene>
    <name evidence="6" type="ORF">TOPH_04392</name>
</gene>
<dbReference type="GO" id="GO:0034354">
    <property type="term" value="P:'de novo' NAD+ biosynthetic process from L-tryptophan"/>
    <property type="evidence" value="ECO:0007669"/>
    <property type="project" value="TreeGrafter"/>
</dbReference>
<evidence type="ECO:0000256" key="5">
    <source>
        <dbReference type="SAM" id="MobiDB-lite"/>
    </source>
</evidence>
<name>A0A0L0NBD0_TOLOC</name>
<dbReference type="GO" id="GO:0005737">
    <property type="term" value="C:cytoplasm"/>
    <property type="evidence" value="ECO:0007669"/>
    <property type="project" value="TreeGrafter"/>
</dbReference>
<keyword evidence="2 4" id="KW-0479">Metal-binding</keyword>
<proteinExistence type="inferred from homology"/>
<dbReference type="OrthoDB" id="540174at2759"/>
<feature type="compositionally biased region" description="Basic and acidic residues" evidence="5">
    <location>
        <begin position="482"/>
        <end position="495"/>
    </location>
</feature>
<keyword evidence="6" id="KW-0560">Oxidoreductase</keyword>
<evidence type="ECO:0000313" key="6">
    <source>
        <dbReference type="EMBL" id="KND91040.1"/>
    </source>
</evidence>
<dbReference type="PANTHER" id="PTHR28657">
    <property type="entry name" value="INDOLEAMINE 2,3-DIOXYGENASE"/>
    <property type="match status" value="1"/>
</dbReference>
<dbReference type="Proteomes" id="UP000036947">
    <property type="component" value="Unassembled WGS sequence"/>
</dbReference>
<comment type="caution">
    <text evidence="6">The sequence shown here is derived from an EMBL/GenBank/DDBJ whole genome shotgun (WGS) entry which is preliminary data.</text>
</comment>
<keyword evidence="6" id="KW-0223">Dioxygenase</keyword>
<dbReference type="SUPFAM" id="SSF140959">
    <property type="entry name" value="Indolic compounds 2,3-dioxygenase-like"/>
    <property type="match status" value="1"/>
</dbReference>
<evidence type="ECO:0000256" key="1">
    <source>
        <dbReference type="ARBA" id="ARBA00007119"/>
    </source>
</evidence>
<evidence type="ECO:0000256" key="2">
    <source>
        <dbReference type="ARBA" id="ARBA00022723"/>
    </source>
</evidence>
<protein>
    <submittedName>
        <fullName evidence="6">Indoleamine 2,3-dioxygenase</fullName>
    </submittedName>
</protein>
<feature type="region of interest" description="Disordered" evidence="5">
    <location>
        <begin position="451"/>
        <end position="495"/>
    </location>
</feature>
<dbReference type="InterPro" id="IPR037217">
    <property type="entry name" value="Trp/Indoleamine_2_3_dOase-like"/>
</dbReference>
<dbReference type="Pfam" id="PF01231">
    <property type="entry name" value="IDO"/>
    <property type="match status" value="1"/>
</dbReference>
<dbReference type="AlphaFoldDB" id="A0A0L0NBD0"/>
<evidence type="ECO:0000256" key="4">
    <source>
        <dbReference type="PIRSR" id="PIRSR600898-1"/>
    </source>
</evidence>
<dbReference type="PROSITE" id="PS00876">
    <property type="entry name" value="IDO_1"/>
    <property type="match status" value="1"/>
</dbReference>
<dbReference type="GO" id="GO:0020037">
    <property type="term" value="F:heme binding"/>
    <property type="evidence" value="ECO:0007669"/>
    <property type="project" value="InterPro"/>
</dbReference>
<keyword evidence="4" id="KW-0349">Heme</keyword>
<keyword evidence="7" id="KW-1185">Reference proteome</keyword>
<dbReference type="PANTHER" id="PTHR28657:SF10">
    <property type="entry name" value="INDOLEAMINE 2,3-DIOXYGENASE"/>
    <property type="match status" value="1"/>
</dbReference>